<dbReference type="SUPFAM" id="SSF50156">
    <property type="entry name" value="PDZ domain-like"/>
    <property type="match status" value="1"/>
</dbReference>
<dbReference type="GO" id="GO:0007165">
    <property type="term" value="P:signal transduction"/>
    <property type="evidence" value="ECO:0007669"/>
    <property type="project" value="TreeGrafter"/>
</dbReference>
<dbReference type="InterPro" id="IPR029045">
    <property type="entry name" value="ClpP/crotonase-like_dom_sf"/>
</dbReference>
<dbReference type="GO" id="GO:0006508">
    <property type="term" value="P:proteolysis"/>
    <property type="evidence" value="ECO:0007669"/>
    <property type="project" value="InterPro"/>
</dbReference>
<name>A0A6V6Z4U1_9FLAO</name>
<dbReference type="PROSITE" id="PS50106">
    <property type="entry name" value="PDZ"/>
    <property type="match status" value="1"/>
</dbReference>
<keyword evidence="3" id="KW-1185">Reference proteome</keyword>
<dbReference type="PANTHER" id="PTHR32060:SF22">
    <property type="entry name" value="CARBOXYL-TERMINAL-PROCESSING PEPTIDASE 3, CHLOROPLASTIC"/>
    <property type="match status" value="1"/>
</dbReference>
<dbReference type="Gene3D" id="2.30.42.10">
    <property type="match status" value="1"/>
</dbReference>
<reference evidence="2 3" key="1">
    <citation type="submission" date="2020-06" db="EMBL/GenBank/DDBJ databases">
        <authorList>
            <person name="Criscuolo A."/>
        </authorList>
    </citation>
    <scope>NUCLEOTIDE SEQUENCE [LARGE SCALE GENOMIC DNA]</scope>
    <source>
        <strain evidence="3">CIP 111411</strain>
    </source>
</reference>
<dbReference type="SUPFAM" id="SSF52096">
    <property type="entry name" value="ClpP/crotonase"/>
    <property type="match status" value="1"/>
</dbReference>
<dbReference type="PANTHER" id="PTHR32060">
    <property type="entry name" value="TAIL-SPECIFIC PROTEASE"/>
    <property type="match status" value="1"/>
</dbReference>
<dbReference type="InterPro" id="IPR036034">
    <property type="entry name" value="PDZ_sf"/>
</dbReference>
<protein>
    <recommendedName>
        <fullName evidence="1">PDZ domain-containing protein</fullName>
    </recommendedName>
</protein>
<organism evidence="2 3">
    <name type="scientific">Flavobacterium salmonis</name>
    <dbReference type="NCBI Taxonomy" id="2654844"/>
    <lineage>
        <taxon>Bacteria</taxon>
        <taxon>Pseudomonadati</taxon>
        <taxon>Bacteroidota</taxon>
        <taxon>Flavobacteriia</taxon>
        <taxon>Flavobacteriales</taxon>
        <taxon>Flavobacteriaceae</taxon>
        <taxon>Flavobacterium</taxon>
    </lineage>
</organism>
<dbReference type="Gene3D" id="3.90.226.10">
    <property type="entry name" value="2-enoyl-CoA Hydratase, Chain A, domain 1"/>
    <property type="match status" value="1"/>
</dbReference>
<comment type="caution">
    <text evidence="2">The sequence shown here is derived from an EMBL/GenBank/DDBJ whole genome shotgun (WGS) entry which is preliminary data.</text>
</comment>
<dbReference type="SMART" id="SM00245">
    <property type="entry name" value="TSPc"/>
    <property type="match status" value="1"/>
</dbReference>
<dbReference type="GO" id="GO:0008236">
    <property type="term" value="F:serine-type peptidase activity"/>
    <property type="evidence" value="ECO:0007669"/>
    <property type="project" value="InterPro"/>
</dbReference>
<dbReference type="EMBL" id="CAIJDP010000079">
    <property type="protein sequence ID" value="CAD0006791.1"/>
    <property type="molecule type" value="Genomic_DNA"/>
</dbReference>
<accession>A0A6V6Z4U1</accession>
<gene>
    <name evidence="2" type="ORF">FLAT13_03498</name>
</gene>
<evidence type="ECO:0000313" key="2">
    <source>
        <dbReference type="EMBL" id="CAD0006791.1"/>
    </source>
</evidence>
<dbReference type="Proteomes" id="UP000530060">
    <property type="component" value="Unassembled WGS sequence"/>
</dbReference>
<dbReference type="GO" id="GO:0004175">
    <property type="term" value="F:endopeptidase activity"/>
    <property type="evidence" value="ECO:0007669"/>
    <property type="project" value="TreeGrafter"/>
</dbReference>
<dbReference type="RefSeq" id="WP_180909778.1">
    <property type="nucleotide sequence ID" value="NZ_CAIJDP010000079.1"/>
</dbReference>
<feature type="domain" description="PDZ" evidence="1">
    <location>
        <begin position="226"/>
        <end position="286"/>
    </location>
</feature>
<evidence type="ECO:0000313" key="3">
    <source>
        <dbReference type="Proteomes" id="UP000530060"/>
    </source>
</evidence>
<dbReference type="InterPro" id="IPR001478">
    <property type="entry name" value="PDZ"/>
</dbReference>
<dbReference type="Pfam" id="PF03572">
    <property type="entry name" value="Peptidase_S41"/>
    <property type="match status" value="1"/>
</dbReference>
<dbReference type="GO" id="GO:0030288">
    <property type="term" value="C:outer membrane-bounded periplasmic space"/>
    <property type="evidence" value="ECO:0007669"/>
    <property type="project" value="TreeGrafter"/>
</dbReference>
<proteinExistence type="predicted"/>
<dbReference type="InterPro" id="IPR005151">
    <property type="entry name" value="Tail-specific_protease"/>
</dbReference>
<sequence length="562" mass="65005">MNKKNIFAITLCFCFIMQMFSQEKQVITSIEKYKQFGLVWGLLKYHHSEVSKGNYNWDEIFVENIDKLDAAVKTQTNLDSFLLNFVVSVKESKIKTETNTNNLFTKNFDYNWIEQYSDNKELYTKLKKLENNTSIGYYYTSKSGIPTFENEKGFIAFDSKIKSHRLLELFSFWNVIQYYYVNKYLMDKNWFGQLDYFIGNFVNCNSKLEYELAKNNLIVSLNDSHSISLSKTVSDSLFKYRAPIGIKNINDTLVVTRIFNKNLAKKDDLKLGDLIVEINDLDIKTLQKQKIQSKFSSSNDTYSKGFSGWLLRNKEDSVKVRIKRNDSVITKYIYLYKTFENKDYSSLPLFSYKKEWQLIDDNIGYINLKTISKEDIKNAFEAFSNTDGIIIDLRNYPKNIRGSDITKYTYPDRKEFIKVLSPLKDRPSLAGFGKPSISLIIDPFKNGGKNSKYYNKKIILLVDQTTQSMAEFVGMAIQASPNCITVGENTAGSVMNIAIFKLPDGTEFRFTTMGAFYPDGTGVQRKGLKIDHYVNQTTSNFTEDQYILKGIELIKSTKNKEN</sequence>
<dbReference type="AlphaFoldDB" id="A0A6V6Z4U1"/>
<evidence type="ECO:0000259" key="1">
    <source>
        <dbReference type="PROSITE" id="PS50106"/>
    </source>
</evidence>